<comment type="caution">
    <text evidence="2">The sequence shown here is derived from an EMBL/GenBank/DDBJ whole genome shotgun (WGS) entry which is preliminary data.</text>
</comment>
<evidence type="ECO:0000256" key="1">
    <source>
        <dbReference type="SAM" id="Phobius"/>
    </source>
</evidence>
<organism evidence="2 3">
    <name type="scientific">Rhizobium rhizoryzae</name>
    <dbReference type="NCBI Taxonomy" id="451876"/>
    <lineage>
        <taxon>Bacteria</taxon>
        <taxon>Pseudomonadati</taxon>
        <taxon>Pseudomonadota</taxon>
        <taxon>Alphaproteobacteria</taxon>
        <taxon>Hyphomicrobiales</taxon>
        <taxon>Rhizobiaceae</taxon>
        <taxon>Rhizobium/Agrobacterium group</taxon>
        <taxon>Rhizobium</taxon>
    </lineage>
</organism>
<proteinExistence type="predicted"/>
<name>A0A7W6LHY5_9HYPH</name>
<dbReference type="EMBL" id="JACIEC010000004">
    <property type="protein sequence ID" value="MBB4144591.1"/>
    <property type="molecule type" value="Genomic_DNA"/>
</dbReference>
<dbReference type="InterPro" id="IPR018666">
    <property type="entry name" value="DUF2125"/>
</dbReference>
<evidence type="ECO:0000313" key="2">
    <source>
        <dbReference type="EMBL" id="MBB4144591.1"/>
    </source>
</evidence>
<reference evidence="2 3" key="1">
    <citation type="submission" date="2020-08" db="EMBL/GenBank/DDBJ databases">
        <title>Genomic Encyclopedia of Type Strains, Phase IV (KMG-IV): sequencing the most valuable type-strain genomes for metagenomic binning, comparative biology and taxonomic classification.</title>
        <authorList>
            <person name="Goeker M."/>
        </authorList>
    </citation>
    <scope>NUCLEOTIDE SEQUENCE [LARGE SCALE GENOMIC DNA]</scope>
    <source>
        <strain evidence="2 3">DSM 29514</strain>
    </source>
</reference>
<dbReference type="RefSeq" id="WP_062556283.1">
    <property type="nucleotide sequence ID" value="NZ_CP049250.1"/>
</dbReference>
<feature type="transmembrane region" description="Helical" evidence="1">
    <location>
        <begin position="13"/>
        <end position="34"/>
    </location>
</feature>
<keyword evidence="1" id="KW-1133">Transmembrane helix</keyword>
<evidence type="ECO:0008006" key="4">
    <source>
        <dbReference type="Google" id="ProtNLM"/>
    </source>
</evidence>
<protein>
    <recommendedName>
        <fullName evidence="4">DUF2125 domain-containing protein</fullName>
    </recommendedName>
</protein>
<sequence>MAASSRSNVSAKIWALAAGILLVIGLYTAGWFYAASMLKEKTLALLGDQQRHGVTAVCQDAEYRGYPFRIGLFCSKVSIDDKTNGVAATFGALRSAAQIYQPSHIVWELDGPAETRTGTGIAASSQWESLQSSLVTTLGGVDRSSTVIKGLMTGIVSTQTAQAFDVKVGHTEAHLRQNGNDLDAAITLQDTDVTAKGSPQIVPRFTAVGDVTLAGKAALLAGQDPGRGIYGTKGEMRRLGIDLGNGQALSISGPFSVGDDGRISGKLRVEVDKLSAWRDQIKASAPQLAKTVDTATKMLSAMTGGGDRAAIDLTLNNGKVILGGFIAIGEIPPL</sequence>
<keyword evidence="3" id="KW-1185">Reference proteome</keyword>
<keyword evidence="1" id="KW-0472">Membrane</keyword>
<dbReference type="Pfam" id="PF09898">
    <property type="entry name" value="DUF2125"/>
    <property type="match status" value="1"/>
</dbReference>
<keyword evidence="1" id="KW-0812">Transmembrane</keyword>
<dbReference type="Proteomes" id="UP000519897">
    <property type="component" value="Unassembled WGS sequence"/>
</dbReference>
<dbReference type="AlphaFoldDB" id="A0A7W6LHY5"/>
<evidence type="ECO:0000313" key="3">
    <source>
        <dbReference type="Proteomes" id="UP000519897"/>
    </source>
</evidence>
<accession>A0A7W6LHY5</accession>
<gene>
    <name evidence="2" type="ORF">GGQ72_003148</name>
</gene>